<reference evidence="1" key="1">
    <citation type="submission" date="2019-10" db="EMBL/GenBank/DDBJ databases">
        <title>Draft genome sequece of Microseira wollei NIES-4236.</title>
        <authorList>
            <person name="Yamaguchi H."/>
            <person name="Suzuki S."/>
            <person name="Kawachi M."/>
        </authorList>
    </citation>
    <scope>NUCLEOTIDE SEQUENCE</scope>
    <source>
        <strain evidence="1">NIES-4236</strain>
    </source>
</reference>
<keyword evidence="2" id="KW-1185">Reference proteome</keyword>
<accession>A0AAV3XBG9</accession>
<dbReference type="EMBL" id="BLAY01000039">
    <property type="protein sequence ID" value="GET38100.1"/>
    <property type="molecule type" value="Genomic_DNA"/>
</dbReference>
<sequence>MNPILLNFTEIDEMQELLHDYPPADEAMELLKKHNGRLDTTFEELWTQANGIEPLEAQKSIWQVTLKVMRDELCGHEGFRAILNEYLKNPGNAALLTTLVVSLSQITTLPINPAIATIIILYILKVGLGIFCEYTEPTSPTSAS</sequence>
<dbReference type="RefSeq" id="WP_226580700.1">
    <property type="nucleotide sequence ID" value="NZ_BLAY01000039.1"/>
</dbReference>
<dbReference type="Proteomes" id="UP001050975">
    <property type="component" value="Unassembled WGS sequence"/>
</dbReference>
<proteinExistence type="predicted"/>
<name>A0AAV3XBG9_9CYAN</name>
<comment type="caution">
    <text evidence="1">The sequence shown here is derived from an EMBL/GenBank/DDBJ whole genome shotgun (WGS) entry which is preliminary data.</text>
</comment>
<evidence type="ECO:0000313" key="2">
    <source>
        <dbReference type="Proteomes" id="UP001050975"/>
    </source>
</evidence>
<evidence type="ECO:0000313" key="1">
    <source>
        <dbReference type="EMBL" id="GET38100.1"/>
    </source>
</evidence>
<gene>
    <name evidence="1" type="ORF">MiSe_28540</name>
</gene>
<dbReference type="AlphaFoldDB" id="A0AAV3XBG9"/>
<protein>
    <submittedName>
        <fullName evidence="1">Uncharacterized protein</fullName>
    </submittedName>
</protein>
<organism evidence="1 2">
    <name type="scientific">Microseira wollei NIES-4236</name>
    <dbReference type="NCBI Taxonomy" id="2530354"/>
    <lineage>
        <taxon>Bacteria</taxon>
        <taxon>Bacillati</taxon>
        <taxon>Cyanobacteriota</taxon>
        <taxon>Cyanophyceae</taxon>
        <taxon>Oscillatoriophycideae</taxon>
        <taxon>Aerosakkonematales</taxon>
        <taxon>Aerosakkonemataceae</taxon>
        <taxon>Microseira</taxon>
    </lineage>
</organism>